<comment type="caution">
    <text evidence="15">The sequence shown here is derived from an EMBL/GenBank/DDBJ whole genome shotgun (WGS) entry which is preliminary data.</text>
</comment>
<evidence type="ECO:0000313" key="15">
    <source>
        <dbReference type="EMBL" id="CAK8054222.1"/>
    </source>
</evidence>
<keyword evidence="9 13" id="KW-0694">RNA-binding</keyword>
<keyword evidence="4" id="KW-0963">Cytoplasm</keyword>
<feature type="binding site" evidence="13">
    <location>
        <position position="286"/>
    </location>
    <ligand>
        <name>S-adenosyl-L-methionine</name>
        <dbReference type="ChEBI" id="CHEBI:59789"/>
    </ligand>
</feature>
<dbReference type="PANTHER" id="PTHR22807:SF53">
    <property type="entry name" value="RIBOSOMAL RNA SMALL SUBUNIT METHYLTRANSFERASE B-RELATED"/>
    <property type="match status" value="1"/>
</dbReference>
<dbReference type="InterPro" id="IPR035926">
    <property type="entry name" value="NusB-like_sf"/>
</dbReference>
<gene>
    <name evidence="15" type="ORF">R54876_GBNLAHCA_00784</name>
</gene>
<organism evidence="15 16">
    <name type="scientific">Eupransor demetentiae</name>
    <dbReference type="NCBI Taxonomy" id="3109584"/>
    <lineage>
        <taxon>Bacteria</taxon>
        <taxon>Bacillati</taxon>
        <taxon>Bacillota</taxon>
        <taxon>Bacilli</taxon>
        <taxon>Lactobacillales</taxon>
        <taxon>Lactobacillaceae</taxon>
        <taxon>Eupransor</taxon>
    </lineage>
</organism>
<evidence type="ECO:0000256" key="10">
    <source>
        <dbReference type="ARBA" id="ARBA00030399"/>
    </source>
</evidence>
<feature type="binding site" evidence="13">
    <location>
        <position position="332"/>
    </location>
    <ligand>
        <name>S-adenosyl-L-methionine</name>
        <dbReference type="ChEBI" id="CHEBI:59789"/>
    </ligand>
</feature>
<dbReference type="InterPro" id="IPR029063">
    <property type="entry name" value="SAM-dependent_MTases_sf"/>
</dbReference>
<dbReference type="InterPro" id="IPR049560">
    <property type="entry name" value="MeTrfase_RsmB-F_NOP2_cat"/>
</dbReference>
<dbReference type="PROSITE" id="PS51686">
    <property type="entry name" value="SAM_MT_RSMB_NOP"/>
    <property type="match status" value="1"/>
</dbReference>
<dbReference type="CDD" id="cd02440">
    <property type="entry name" value="AdoMet_MTases"/>
    <property type="match status" value="1"/>
</dbReference>
<dbReference type="PRINTS" id="PR02008">
    <property type="entry name" value="RCMTFAMILY"/>
</dbReference>
<dbReference type="InterPro" id="IPR054728">
    <property type="entry name" value="RsmB-like_ferredoxin"/>
</dbReference>
<dbReference type="Gene3D" id="3.30.70.1170">
    <property type="entry name" value="Sun protein, domain 3"/>
    <property type="match status" value="1"/>
</dbReference>
<feature type="active site" description="Nucleophile" evidence="13">
    <location>
        <position position="385"/>
    </location>
</feature>
<proteinExistence type="inferred from homology"/>
<dbReference type="PANTHER" id="PTHR22807">
    <property type="entry name" value="NOP2 YEAST -RELATED NOL1/NOP2/FMU SUN DOMAIN-CONTAINING"/>
    <property type="match status" value="1"/>
</dbReference>
<evidence type="ECO:0000256" key="1">
    <source>
        <dbReference type="ARBA" id="ARBA00002724"/>
    </source>
</evidence>
<keyword evidence="6 13" id="KW-0489">Methyltransferase</keyword>
<dbReference type="EMBL" id="CAWVOH010000001">
    <property type="protein sequence ID" value="CAK8054222.1"/>
    <property type="molecule type" value="Genomic_DNA"/>
</dbReference>
<dbReference type="Proteomes" id="UP001314241">
    <property type="component" value="Unassembled WGS sequence"/>
</dbReference>
<dbReference type="EC" id="2.1.1.176" evidence="3"/>
<comment type="similarity">
    <text evidence="13">Belongs to the class I-like SAM-binding methyltransferase superfamily. RsmB/NOP family.</text>
</comment>
<keyword evidence="5" id="KW-0698">rRNA processing</keyword>
<dbReference type="GO" id="GO:0008168">
    <property type="term" value="F:methyltransferase activity"/>
    <property type="evidence" value="ECO:0007669"/>
    <property type="project" value="UniProtKB-KW"/>
</dbReference>
<reference evidence="15 16" key="1">
    <citation type="submission" date="2024-01" db="EMBL/GenBank/DDBJ databases">
        <authorList>
            <person name="Botero Cardona J."/>
        </authorList>
    </citation>
    <scope>NUCLEOTIDE SEQUENCE [LARGE SCALE GENOMIC DNA]</scope>
    <source>
        <strain evidence="15 16">LMG 33000</strain>
    </source>
</reference>
<keyword evidence="8 13" id="KW-0949">S-adenosyl-L-methionine</keyword>
<evidence type="ECO:0000256" key="3">
    <source>
        <dbReference type="ARBA" id="ARBA00012140"/>
    </source>
</evidence>
<dbReference type="NCBIfam" id="TIGR00563">
    <property type="entry name" value="rsmB"/>
    <property type="match status" value="1"/>
</dbReference>
<evidence type="ECO:0000256" key="11">
    <source>
        <dbReference type="ARBA" id="ARBA00031088"/>
    </source>
</evidence>
<dbReference type="SUPFAM" id="SSF48013">
    <property type="entry name" value="NusB-like"/>
    <property type="match status" value="1"/>
</dbReference>
<dbReference type="Pfam" id="PF22458">
    <property type="entry name" value="RsmF-B_ferredox"/>
    <property type="match status" value="1"/>
</dbReference>
<name>A0ABM9N4X9_9LACO</name>
<dbReference type="SUPFAM" id="SSF53335">
    <property type="entry name" value="S-adenosyl-L-methionine-dependent methyltransferases"/>
    <property type="match status" value="1"/>
</dbReference>
<keyword evidence="7 13" id="KW-0808">Transferase</keyword>
<comment type="subcellular location">
    <subcellularLocation>
        <location evidence="2">Cytoplasm</location>
    </subcellularLocation>
</comment>
<dbReference type="Gene3D" id="3.40.50.150">
    <property type="entry name" value="Vaccinia Virus protein VP39"/>
    <property type="match status" value="1"/>
</dbReference>
<dbReference type="InterPro" id="IPR004573">
    <property type="entry name" value="rRNA_ssu_MeTfrase_B"/>
</dbReference>
<dbReference type="InterPro" id="IPR023267">
    <property type="entry name" value="RCMT"/>
</dbReference>
<evidence type="ECO:0000256" key="5">
    <source>
        <dbReference type="ARBA" id="ARBA00022552"/>
    </source>
</evidence>
<feature type="binding site" evidence="13">
    <location>
        <begin position="262"/>
        <end position="268"/>
    </location>
    <ligand>
        <name>S-adenosyl-L-methionine</name>
        <dbReference type="ChEBI" id="CHEBI:59789"/>
    </ligand>
</feature>
<dbReference type="NCBIfam" id="NF011494">
    <property type="entry name" value="PRK14902.1"/>
    <property type="match status" value="1"/>
</dbReference>
<accession>A0ABM9N4X9</accession>
<evidence type="ECO:0000259" key="14">
    <source>
        <dbReference type="PROSITE" id="PS51686"/>
    </source>
</evidence>
<feature type="domain" description="SAM-dependent MTase RsmB/NOP-type" evidence="14">
    <location>
        <begin position="171"/>
        <end position="446"/>
    </location>
</feature>
<evidence type="ECO:0000256" key="7">
    <source>
        <dbReference type="ARBA" id="ARBA00022679"/>
    </source>
</evidence>
<protein>
    <recommendedName>
        <fullName evidence="3">16S rRNA (cytosine(967)-C(5))-methyltransferase</fullName>
        <ecNumber evidence="3">2.1.1.176</ecNumber>
    </recommendedName>
    <alternativeName>
        <fullName evidence="10">16S rRNA m5C967 methyltransferase</fullName>
    </alternativeName>
    <alternativeName>
        <fullName evidence="11">rRNA (cytosine-C(5)-)-methyltransferase RsmB</fullName>
    </alternativeName>
</protein>
<evidence type="ECO:0000256" key="2">
    <source>
        <dbReference type="ARBA" id="ARBA00004496"/>
    </source>
</evidence>
<dbReference type="Gene3D" id="1.10.940.10">
    <property type="entry name" value="NusB-like"/>
    <property type="match status" value="1"/>
</dbReference>
<dbReference type="Pfam" id="PF01029">
    <property type="entry name" value="NusB"/>
    <property type="match status" value="1"/>
</dbReference>
<evidence type="ECO:0000313" key="16">
    <source>
        <dbReference type="Proteomes" id="UP001314241"/>
    </source>
</evidence>
<dbReference type="GO" id="GO:0032259">
    <property type="term" value="P:methylation"/>
    <property type="evidence" value="ECO:0007669"/>
    <property type="project" value="UniProtKB-KW"/>
</dbReference>
<evidence type="ECO:0000256" key="13">
    <source>
        <dbReference type="PROSITE-ProRule" id="PRU01023"/>
    </source>
</evidence>
<feature type="binding site" evidence="13">
    <location>
        <position position="314"/>
    </location>
    <ligand>
        <name>S-adenosyl-L-methionine</name>
        <dbReference type="ChEBI" id="CHEBI:59789"/>
    </ligand>
</feature>
<comment type="catalytic activity">
    <reaction evidence="12">
        <text>cytidine(967) in 16S rRNA + S-adenosyl-L-methionine = 5-methylcytidine(967) in 16S rRNA + S-adenosyl-L-homocysteine + H(+)</text>
        <dbReference type="Rhea" id="RHEA:42748"/>
        <dbReference type="Rhea" id="RHEA-COMP:10219"/>
        <dbReference type="Rhea" id="RHEA-COMP:10220"/>
        <dbReference type="ChEBI" id="CHEBI:15378"/>
        <dbReference type="ChEBI" id="CHEBI:57856"/>
        <dbReference type="ChEBI" id="CHEBI:59789"/>
        <dbReference type="ChEBI" id="CHEBI:74483"/>
        <dbReference type="ChEBI" id="CHEBI:82748"/>
        <dbReference type="EC" id="2.1.1.176"/>
    </reaction>
</comment>
<sequence>MKKVQSDNPRILAVQTLSRVKEGAYSNLQLNQVIKKNELSLANRHLLTNLVYGVIQHRLTLAYWLQPFIAGKKLDNWVRELLYSALYQWQMLDKVPKHAVFNESIEVAKKLGHSGTTKFVTAILHQIDRQGLPDFKQIKDPVERLSVEYSVPTWLISELEESLGLDKVTAILQAINQAPHQSVRVNLKKATPREVRQLLTEEGYEVEASPVAAEGLVIKGKNSVVHSKAYKLGLITIQDESAMLPVEALQVNEQVKQALDVAAAPGGKTTQIAENLPADGQVLALDIHDHKLKLIEQNAERLGLSEQIQVKKLDARKIPETLTEKYDRILVDAPCSGLGLLRRKPEIRYEKSLADVESLAKLQLSILSAASQVLSQNGIMVYSTCTILPQENDQVVAQFLADNPDFEQIPVQTSKNLKADRTEAALHIYPDDYQTDGFFLAAFKHRE</sequence>
<dbReference type="InterPro" id="IPR001678">
    <property type="entry name" value="MeTrfase_RsmB-F_NOP2_dom"/>
</dbReference>
<dbReference type="InterPro" id="IPR006027">
    <property type="entry name" value="NusB_RsmB_TIM44"/>
</dbReference>
<evidence type="ECO:0000256" key="6">
    <source>
        <dbReference type="ARBA" id="ARBA00022603"/>
    </source>
</evidence>
<evidence type="ECO:0000256" key="9">
    <source>
        <dbReference type="ARBA" id="ARBA00022884"/>
    </source>
</evidence>
<evidence type="ECO:0000256" key="12">
    <source>
        <dbReference type="ARBA" id="ARBA00047283"/>
    </source>
</evidence>
<evidence type="ECO:0000256" key="8">
    <source>
        <dbReference type="ARBA" id="ARBA00022691"/>
    </source>
</evidence>
<comment type="function">
    <text evidence="1">Specifically methylates the cytosine at position 967 (m5C967) of 16S rRNA.</text>
</comment>
<evidence type="ECO:0000256" key="4">
    <source>
        <dbReference type="ARBA" id="ARBA00022490"/>
    </source>
</evidence>
<dbReference type="Pfam" id="PF01189">
    <property type="entry name" value="Methyltr_RsmB-F"/>
    <property type="match status" value="1"/>
</dbReference>
<keyword evidence="16" id="KW-1185">Reference proteome</keyword>
<dbReference type="RefSeq" id="WP_349641758.1">
    <property type="nucleotide sequence ID" value="NZ_CAWVOH010000001.1"/>
</dbReference>